<evidence type="ECO:0000313" key="1">
    <source>
        <dbReference type="EMBL" id="MCI55397.1"/>
    </source>
</evidence>
<organism evidence="1 2">
    <name type="scientific">Trifolium medium</name>
    <dbReference type="NCBI Taxonomy" id="97028"/>
    <lineage>
        <taxon>Eukaryota</taxon>
        <taxon>Viridiplantae</taxon>
        <taxon>Streptophyta</taxon>
        <taxon>Embryophyta</taxon>
        <taxon>Tracheophyta</taxon>
        <taxon>Spermatophyta</taxon>
        <taxon>Magnoliopsida</taxon>
        <taxon>eudicotyledons</taxon>
        <taxon>Gunneridae</taxon>
        <taxon>Pentapetalae</taxon>
        <taxon>rosids</taxon>
        <taxon>fabids</taxon>
        <taxon>Fabales</taxon>
        <taxon>Fabaceae</taxon>
        <taxon>Papilionoideae</taxon>
        <taxon>50 kb inversion clade</taxon>
        <taxon>NPAAA clade</taxon>
        <taxon>Hologalegina</taxon>
        <taxon>IRL clade</taxon>
        <taxon>Trifolieae</taxon>
        <taxon>Trifolium</taxon>
    </lineage>
</organism>
<proteinExistence type="predicted"/>
<dbReference type="AlphaFoldDB" id="A0A392T4T9"/>
<protein>
    <submittedName>
        <fullName evidence="1">Exocyst complex component</fullName>
    </submittedName>
</protein>
<name>A0A392T4T9_9FABA</name>
<dbReference type="Proteomes" id="UP000265520">
    <property type="component" value="Unassembled WGS sequence"/>
</dbReference>
<keyword evidence="2" id="KW-1185">Reference proteome</keyword>
<comment type="caution">
    <text evidence="1">The sequence shown here is derived from an EMBL/GenBank/DDBJ whole genome shotgun (WGS) entry which is preliminary data.</text>
</comment>
<evidence type="ECO:0000313" key="2">
    <source>
        <dbReference type="Proteomes" id="UP000265520"/>
    </source>
</evidence>
<accession>A0A392T4T9</accession>
<dbReference type="EMBL" id="LXQA010495640">
    <property type="protein sequence ID" value="MCI55397.1"/>
    <property type="molecule type" value="Genomic_DNA"/>
</dbReference>
<reference evidence="1 2" key="1">
    <citation type="journal article" date="2018" name="Front. Plant Sci.">
        <title>Red Clover (Trifolium pratense) and Zigzag Clover (T. medium) - A Picture of Genomic Similarities and Differences.</title>
        <authorList>
            <person name="Dluhosova J."/>
            <person name="Istvanek J."/>
            <person name="Nedelnik J."/>
            <person name="Repkova J."/>
        </authorList>
    </citation>
    <scope>NUCLEOTIDE SEQUENCE [LARGE SCALE GENOMIC DNA]</scope>
    <source>
        <strain evidence="2">cv. 10/8</strain>
        <tissue evidence="1">Leaf</tissue>
    </source>
</reference>
<feature type="non-terminal residue" evidence="1">
    <location>
        <position position="54"/>
    </location>
</feature>
<sequence length="54" mass="5935">MMDNVGDYLVSAIRSQQIVSAIRSQQIYAVNGDEEFSPQAEGTMELLESILASK</sequence>